<dbReference type="NCBIfam" id="TIGR02087">
    <property type="entry name" value="LEUD_arch"/>
    <property type="match status" value="1"/>
</dbReference>
<evidence type="ECO:0000256" key="3">
    <source>
        <dbReference type="ARBA" id="ARBA00004729"/>
    </source>
</evidence>
<dbReference type="InterPro" id="IPR011827">
    <property type="entry name" value="LeuD_type2/HacB/DmdB"/>
</dbReference>
<comment type="function">
    <text evidence="2">Catalyzes the isomerization between 2-isopropylmalate and 3-isopropylmalate, via the formation of 2-isopropylmaleate.</text>
</comment>
<evidence type="ECO:0000259" key="8">
    <source>
        <dbReference type="Pfam" id="PF00694"/>
    </source>
</evidence>
<dbReference type="PANTHER" id="PTHR43345">
    <property type="entry name" value="3-ISOPROPYLMALATE DEHYDRATASE SMALL SUBUNIT 2-RELATED-RELATED"/>
    <property type="match status" value="1"/>
</dbReference>
<dbReference type="PANTHER" id="PTHR43345:SF2">
    <property type="entry name" value="3-ISOPROPYLMALATE DEHYDRATASE SMALL SUBUNIT 1"/>
    <property type="match status" value="1"/>
</dbReference>
<comment type="pathway">
    <text evidence="3">Amino-acid biosynthesis; L-leucine biosynthesis; L-leucine from 3-methyl-2-oxobutanoate: step 2/4.</text>
</comment>
<dbReference type="InterPro" id="IPR050075">
    <property type="entry name" value="LeuD"/>
</dbReference>
<dbReference type="Gene3D" id="3.20.19.10">
    <property type="entry name" value="Aconitase, domain 4"/>
    <property type="match status" value="1"/>
</dbReference>
<dbReference type="SUPFAM" id="SSF52016">
    <property type="entry name" value="LeuD/IlvD-like"/>
    <property type="match status" value="1"/>
</dbReference>
<evidence type="ECO:0000256" key="4">
    <source>
        <dbReference type="ARBA" id="ARBA00009869"/>
    </source>
</evidence>
<proteinExistence type="inferred from homology"/>
<evidence type="ECO:0000256" key="2">
    <source>
        <dbReference type="ARBA" id="ARBA00002695"/>
    </source>
</evidence>
<reference evidence="10" key="1">
    <citation type="submission" date="2012-11" db="EMBL/GenBank/DDBJ databases">
        <authorList>
            <person name="Lucero-Rivera Y.E."/>
            <person name="Tovar-Ramirez D."/>
        </authorList>
    </citation>
    <scope>NUCLEOTIDE SEQUENCE [LARGE SCALE GENOMIC DNA]</scope>
    <source>
        <strain evidence="10">Araruama</strain>
    </source>
</reference>
<dbReference type="GO" id="GO:0003861">
    <property type="term" value="F:3-isopropylmalate dehydratase activity"/>
    <property type="evidence" value="ECO:0007669"/>
    <property type="project" value="UniProtKB-EC"/>
</dbReference>
<evidence type="ECO:0000256" key="7">
    <source>
        <dbReference type="ARBA" id="ARBA00023239"/>
    </source>
</evidence>
<sequence length="167" mass="18803">MTQTNVWKFTDDIDTDQIIATQYLVNPDIHDMAKHTLEIPRPEFASKVKPGDIIVARNNFGCGSSREQAPLVLKTLGIRMILSVSFARIFYRNCINLGIRPYTIIQPQYDLIEDQSSVTCNPQNNSIGVNDKTIELKPFPPFVEKILAAGGLIAHVIEQYDANQEKI</sequence>
<comment type="caution">
    <text evidence="9">The sequence shown here is derived from an EMBL/GenBank/DDBJ whole genome shotgun (WGS) entry which is preliminary data.</text>
</comment>
<evidence type="ECO:0000256" key="1">
    <source>
        <dbReference type="ARBA" id="ARBA00000491"/>
    </source>
</evidence>
<evidence type="ECO:0000313" key="9">
    <source>
        <dbReference type="EMBL" id="ETR72300.1"/>
    </source>
</evidence>
<name>A0A1V1PBW8_9BACT</name>
<feature type="domain" description="Aconitase A/isopropylmalate dehydratase small subunit swivel" evidence="8">
    <location>
        <begin position="14"/>
        <end position="104"/>
    </location>
</feature>
<dbReference type="EMBL" id="ATBP01000163">
    <property type="protein sequence ID" value="ETR72300.1"/>
    <property type="molecule type" value="Genomic_DNA"/>
</dbReference>
<evidence type="ECO:0000256" key="6">
    <source>
        <dbReference type="ARBA" id="ARBA00011998"/>
    </source>
</evidence>
<dbReference type="InterPro" id="IPR015928">
    <property type="entry name" value="Aconitase/3IPM_dehydase_swvl"/>
</dbReference>
<gene>
    <name evidence="9" type="ORF">OMM_01825</name>
</gene>
<evidence type="ECO:0000256" key="5">
    <source>
        <dbReference type="ARBA" id="ARBA00011271"/>
    </source>
</evidence>
<comment type="subunit">
    <text evidence="5">Heterodimer of LeuC and LeuD.</text>
</comment>
<dbReference type="CDD" id="cd01577">
    <property type="entry name" value="IPMI_Swivel"/>
    <property type="match status" value="1"/>
</dbReference>
<keyword evidence="7" id="KW-0456">Lyase</keyword>
<dbReference type="Proteomes" id="UP000189670">
    <property type="component" value="Unassembled WGS sequence"/>
</dbReference>
<accession>A0A1V1PBW8</accession>
<dbReference type="EC" id="4.2.1.33" evidence="6"/>
<organism evidence="9 10">
    <name type="scientific">Candidatus Magnetoglobus multicellularis str. Araruama</name>
    <dbReference type="NCBI Taxonomy" id="890399"/>
    <lineage>
        <taxon>Bacteria</taxon>
        <taxon>Pseudomonadati</taxon>
        <taxon>Thermodesulfobacteriota</taxon>
        <taxon>Desulfobacteria</taxon>
        <taxon>Desulfobacterales</taxon>
        <taxon>Desulfobacteraceae</taxon>
        <taxon>Candidatus Magnetoglobus</taxon>
    </lineage>
</organism>
<comment type="catalytic activity">
    <reaction evidence="1">
        <text>(2R,3S)-3-isopropylmalate = (2S)-2-isopropylmalate</text>
        <dbReference type="Rhea" id="RHEA:32287"/>
        <dbReference type="ChEBI" id="CHEBI:1178"/>
        <dbReference type="ChEBI" id="CHEBI:35121"/>
        <dbReference type="EC" id="4.2.1.33"/>
    </reaction>
</comment>
<comment type="similarity">
    <text evidence="4">Belongs to the LeuD family. LeuD type 2 subfamily.</text>
</comment>
<evidence type="ECO:0000313" key="10">
    <source>
        <dbReference type="Proteomes" id="UP000189670"/>
    </source>
</evidence>
<dbReference type="InterPro" id="IPR033940">
    <property type="entry name" value="IPMI_Swivel"/>
</dbReference>
<protein>
    <recommendedName>
        <fullName evidence="6">3-isopropylmalate dehydratase</fullName>
        <ecNumber evidence="6">4.2.1.33</ecNumber>
    </recommendedName>
</protein>
<dbReference type="Pfam" id="PF00694">
    <property type="entry name" value="Aconitase_C"/>
    <property type="match status" value="1"/>
</dbReference>
<dbReference type="InterPro" id="IPR000573">
    <property type="entry name" value="AconitaseA/IPMdHydase_ssu_swvl"/>
</dbReference>
<dbReference type="AlphaFoldDB" id="A0A1V1PBW8"/>